<keyword evidence="1" id="KW-1133">Transmembrane helix</keyword>
<organism evidence="2 3">
    <name type="scientific">Psylliodes chrysocephalus</name>
    <dbReference type="NCBI Taxonomy" id="3402493"/>
    <lineage>
        <taxon>Eukaryota</taxon>
        <taxon>Metazoa</taxon>
        <taxon>Ecdysozoa</taxon>
        <taxon>Arthropoda</taxon>
        <taxon>Hexapoda</taxon>
        <taxon>Insecta</taxon>
        <taxon>Pterygota</taxon>
        <taxon>Neoptera</taxon>
        <taxon>Endopterygota</taxon>
        <taxon>Coleoptera</taxon>
        <taxon>Polyphaga</taxon>
        <taxon>Cucujiformia</taxon>
        <taxon>Chrysomeloidea</taxon>
        <taxon>Chrysomelidae</taxon>
        <taxon>Galerucinae</taxon>
        <taxon>Alticini</taxon>
        <taxon>Psylliodes</taxon>
    </lineage>
</organism>
<keyword evidence="1" id="KW-0472">Membrane</keyword>
<dbReference type="OrthoDB" id="8035758at2759"/>
<dbReference type="Proteomes" id="UP001153636">
    <property type="component" value="Chromosome 4"/>
</dbReference>
<reference evidence="2" key="1">
    <citation type="submission" date="2022-01" db="EMBL/GenBank/DDBJ databases">
        <authorList>
            <person name="King R."/>
        </authorList>
    </citation>
    <scope>NUCLEOTIDE SEQUENCE</scope>
</reference>
<sequence>MSGTSHKDAATSHLKVFIIDTNNPYVKITTENYMLVKKTLMGKLKASCSKTKLPTFRPWMYFCKIIIIINVLGLLDVEMAKNHDTNLKNWKEITFALVRVDEFTKNTKLAEAYLWIIRVAHKQNPNSHVKK</sequence>
<accession>A0A9P0GGC9</accession>
<evidence type="ECO:0000256" key="1">
    <source>
        <dbReference type="SAM" id="Phobius"/>
    </source>
</evidence>
<keyword evidence="1" id="KW-0812">Transmembrane</keyword>
<evidence type="ECO:0000313" key="2">
    <source>
        <dbReference type="EMBL" id="CAH1109806.1"/>
    </source>
</evidence>
<gene>
    <name evidence="2" type="ORF">PSYICH_LOCUS10317</name>
</gene>
<proteinExistence type="predicted"/>
<feature type="transmembrane region" description="Helical" evidence="1">
    <location>
        <begin position="59"/>
        <end position="77"/>
    </location>
</feature>
<evidence type="ECO:0000313" key="3">
    <source>
        <dbReference type="Proteomes" id="UP001153636"/>
    </source>
</evidence>
<dbReference type="EMBL" id="OV651816">
    <property type="protein sequence ID" value="CAH1109806.1"/>
    <property type="molecule type" value="Genomic_DNA"/>
</dbReference>
<dbReference type="AlphaFoldDB" id="A0A9P0GGC9"/>
<protein>
    <submittedName>
        <fullName evidence="2">Uncharacterized protein</fullName>
    </submittedName>
</protein>
<name>A0A9P0GGC9_9CUCU</name>
<keyword evidence="3" id="KW-1185">Reference proteome</keyword>